<dbReference type="RefSeq" id="XP_004832483.1">
    <property type="nucleotide sequence ID" value="XM_004832426.1"/>
</dbReference>
<dbReference type="KEGG" id="beq:BEWA_015920"/>
<sequence>MKGIAFLCIIYISRLCTCGEVRGRNSATRKQGRNGKGVESTVNKDNDPPTGVPSEPDGSTLDLAEPNESLCYSFDYSLDDVPSRMIILRDGASVTSLTVGNTEIWASRDGVGCSIISVRLKDGEPVLVHVVVTVNGSGRSMTISKNMNKWTVGRSSGEFRNLRVETGSSSRFDIDLMLSEDSTNCRVFQAQLDGIPTRFYAPKAGFNGKKVICGRSTIWQCESTKCCRCRKEKKRATITRAHLKNDRPYLVQMTIKDSKDSADSYNFIYEDGNWKSINKITFEVKRLALKKEYQKEQNTSDEDIPSDDSNASTSDIDI</sequence>
<dbReference type="InterPro" id="IPR007480">
    <property type="entry name" value="DUF529"/>
</dbReference>
<feature type="region of interest" description="Disordered" evidence="1">
    <location>
        <begin position="26"/>
        <end position="60"/>
    </location>
</feature>
<gene>
    <name evidence="3" type="ORF">BEWA_015920</name>
</gene>
<keyword evidence="2" id="KW-0732">Signal</keyword>
<evidence type="ECO:0000256" key="1">
    <source>
        <dbReference type="SAM" id="MobiDB-lite"/>
    </source>
</evidence>
<comment type="caution">
    <text evidence="3">The sequence shown here is derived from an EMBL/GenBank/DDBJ whole genome shotgun (WGS) entry which is preliminary data.</text>
</comment>
<organism evidence="3 4">
    <name type="scientific">Theileria equi strain WA</name>
    <dbReference type="NCBI Taxonomy" id="1537102"/>
    <lineage>
        <taxon>Eukaryota</taxon>
        <taxon>Sar</taxon>
        <taxon>Alveolata</taxon>
        <taxon>Apicomplexa</taxon>
        <taxon>Aconoidasida</taxon>
        <taxon>Piroplasmida</taxon>
        <taxon>Theileriidae</taxon>
        <taxon>Theileria</taxon>
    </lineage>
</organism>
<dbReference type="GeneID" id="15802695"/>
<dbReference type="AlphaFoldDB" id="L1LCG1"/>
<evidence type="ECO:0000313" key="3">
    <source>
        <dbReference type="EMBL" id="EKX73031.1"/>
    </source>
</evidence>
<keyword evidence="4" id="KW-1185">Reference proteome</keyword>
<evidence type="ECO:0008006" key="5">
    <source>
        <dbReference type="Google" id="ProtNLM"/>
    </source>
</evidence>
<feature type="chain" id="PRO_5003953161" description="Signal peptide containing protein" evidence="2">
    <location>
        <begin position="19"/>
        <end position="318"/>
    </location>
</feature>
<dbReference type="Pfam" id="PF04385">
    <property type="entry name" value="FAINT"/>
    <property type="match status" value="1"/>
</dbReference>
<accession>L1LCG1</accession>
<reference evidence="3 4" key="1">
    <citation type="journal article" date="2012" name="BMC Genomics">
        <title>Comparative genomic analysis and phylogenetic position of Theileria equi.</title>
        <authorList>
            <person name="Kappmeyer L.S."/>
            <person name="Thiagarajan M."/>
            <person name="Herndon D.R."/>
            <person name="Ramsay J.D."/>
            <person name="Caler E."/>
            <person name="Djikeng A."/>
            <person name="Gillespie J.J."/>
            <person name="Lau A.O."/>
            <person name="Roalson E.H."/>
            <person name="Silva J.C."/>
            <person name="Silva M.G."/>
            <person name="Suarez C.E."/>
            <person name="Ueti M.W."/>
            <person name="Nene V.M."/>
            <person name="Mealey R.H."/>
            <person name="Knowles D.P."/>
            <person name="Brayton K.A."/>
        </authorList>
    </citation>
    <scope>NUCLEOTIDE SEQUENCE [LARGE SCALE GENOMIC DNA]</scope>
    <source>
        <strain evidence="3 4">WA</strain>
    </source>
</reference>
<dbReference type="Proteomes" id="UP000031512">
    <property type="component" value="Unassembled WGS sequence"/>
</dbReference>
<feature type="signal peptide" evidence="2">
    <location>
        <begin position="1"/>
        <end position="18"/>
    </location>
</feature>
<proteinExistence type="predicted"/>
<evidence type="ECO:0000313" key="4">
    <source>
        <dbReference type="Proteomes" id="UP000031512"/>
    </source>
</evidence>
<dbReference type="EMBL" id="ACOU01000004">
    <property type="protein sequence ID" value="EKX73031.1"/>
    <property type="molecule type" value="Genomic_DNA"/>
</dbReference>
<feature type="compositionally biased region" description="Polar residues" evidence="1">
    <location>
        <begin position="307"/>
        <end position="318"/>
    </location>
</feature>
<dbReference type="VEuPathDB" id="PiroplasmaDB:BEWA_015920"/>
<protein>
    <recommendedName>
        <fullName evidence="5">Signal peptide containing protein</fullName>
    </recommendedName>
</protein>
<evidence type="ECO:0000256" key="2">
    <source>
        <dbReference type="SAM" id="SignalP"/>
    </source>
</evidence>
<name>L1LCG1_THEEQ</name>
<feature type="region of interest" description="Disordered" evidence="1">
    <location>
        <begin position="295"/>
        <end position="318"/>
    </location>
</feature>